<dbReference type="InterPro" id="IPR011330">
    <property type="entry name" value="Glyco_hydro/deAcase_b/a-brl"/>
</dbReference>
<dbReference type="PROSITE" id="PS51677">
    <property type="entry name" value="NODB"/>
    <property type="match status" value="1"/>
</dbReference>
<evidence type="ECO:0000259" key="1">
    <source>
        <dbReference type="PROSITE" id="PS51677"/>
    </source>
</evidence>
<dbReference type="SUPFAM" id="SSF88713">
    <property type="entry name" value="Glycoside hydrolase/deacetylase"/>
    <property type="match status" value="1"/>
</dbReference>
<name>A0A1C3NX40_9ACTN</name>
<dbReference type="PANTHER" id="PTHR10587:SF137">
    <property type="entry name" value="4-DEOXY-4-FORMAMIDO-L-ARABINOSE-PHOSPHOUNDECAPRENOL DEFORMYLASE ARND-RELATED"/>
    <property type="match status" value="1"/>
</dbReference>
<organism evidence="2 3">
    <name type="scientific">Candidatus Protofrankia californiensis</name>
    <dbReference type="NCBI Taxonomy" id="1839754"/>
    <lineage>
        <taxon>Bacteria</taxon>
        <taxon>Bacillati</taxon>
        <taxon>Actinomycetota</taxon>
        <taxon>Actinomycetes</taxon>
        <taxon>Frankiales</taxon>
        <taxon>Frankiaceae</taxon>
        <taxon>Protofrankia</taxon>
    </lineage>
</organism>
<reference evidence="3" key="1">
    <citation type="submission" date="2016-02" db="EMBL/GenBank/DDBJ databases">
        <authorList>
            <person name="Wibberg D."/>
        </authorList>
    </citation>
    <scope>NUCLEOTIDE SEQUENCE [LARGE SCALE GENOMIC DNA]</scope>
</reference>
<gene>
    <name evidence="2" type="ORF">FDG2_2130</name>
</gene>
<dbReference type="CDD" id="cd10959">
    <property type="entry name" value="CE4_NodB_like_3"/>
    <property type="match status" value="1"/>
</dbReference>
<feature type="domain" description="NodB homology" evidence="1">
    <location>
        <begin position="22"/>
        <end position="208"/>
    </location>
</feature>
<evidence type="ECO:0000313" key="3">
    <source>
        <dbReference type="Proteomes" id="UP000199013"/>
    </source>
</evidence>
<accession>A0A1C3NX40</accession>
<dbReference type="Proteomes" id="UP000199013">
    <property type="component" value="Unassembled WGS sequence"/>
</dbReference>
<dbReference type="GO" id="GO:0005975">
    <property type="term" value="P:carbohydrate metabolic process"/>
    <property type="evidence" value="ECO:0007669"/>
    <property type="project" value="InterPro"/>
</dbReference>
<evidence type="ECO:0000313" key="2">
    <source>
        <dbReference type="EMBL" id="SBW21803.1"/>
    </source>
</evidence>
<dbReference type="AlphaFoldDB" id="A0A1C3NX40"/>
<dbReference type="PANTHER" id="PTHR10587">
    <property type="entry name" value="GLYCOSYL TRANSFERASE-RELATED"/>
    <property type="match status" value="1"/>
</dbReference>
<dbReference type="Gene3D" id="3.20.20.370">
    <property type="entry name" value="Glycoside hydrolase/deacetylase"/>
    <property type="match status" value="1"/>
</dbReference>
<dbReference type="GO" id="GO:0016810">
    <property type="term" value="F:hydrolase activity, acting on carbon-nitrogen (but not peptide) bonds"/>
    <property type="evidence" value="ECO:0007669"/>
    <property type="project" value="InterPro"/>
</dbReference>
<dbReference type="InterPro" id="IPR050248">
    <property type="entry name" value="Polysacc_deacetylase_ArnD"/>
</dbReference>
<dbReference type="InterPro" id="IPR002509">
    <property type="entry name" value="NODB_dom"/>
</dbReference>
<dbReference type="Pfam" id="PF01522">
    <property type="entry name" value="Polysacc_deac_1"/>
    <property type="match status" value="1"/>
</dbReference>
<keyword evidence="3" id="KW-1185">Reference proteome</keyword>
<dbReference type="EMBL" id="FLUV01000888">
    <property type="protein sequence ID" value="SBW21803.1"/>
    <property type="molecule type" value="Genomic_DNA"/>
</dbReference>
<sequence>MATLRRLRTRVMPVLAGVGAPDHVALTFDDGPDPASTPLFLEVLAELDLRATFFVLGTMLERAPHLAERMVDAGHELAVHAWDHRSMLLRGPRSTYRQLHRTRELITTVTGRQPRFVRPPHGILSAGFLLAARSLDLTPVLWTAWGRDWTSTATPLTVLDTLMPDLRGGGTVLLHDCDCTSAPQAWRSALGALPELAARCHDLGVRVGPLAEHGLRAPRVKNMIAPPSVLQPVAAPGFSATRECHVGGYRE</sequence>
<proteinExistence type="predicted"/>
<protein>
    <submittedName>
        <fullName evidence="2">Polysaccharide deacetylase</fullName>
    </submittedName>
</protein>